<dbReference type="EMBL" id="PGEZ01000002">
    <property type="protein sequence ID" value="PJJ54268.1"/>
    <property type="molecule type" value="Genomic_DNA"/>
</dbReference>
<dbReference type="OrthoDB" id="2373347at2"/>
<dbReference type="PANTHER" id="PTHR36839">
    <property type="entry name" value="METALLO-BETA-LACTAMASE FAMILY PROTEIN (AFU_ORTHOLOGUE AFUA_5G12770)"/>
    <property type="match status" value="1"/>
</dbReference>
<protein>
    <recommendedName>
        <fullName evidence="3">Hydrolase</fullName>
    </recommendedName>
</protein>
<reference evidence="1 2" key="1">
    <citation type="submission" date="2017-11" db="EMBL/GenBank/DDBJ databases">
        <title>Genomic Encyclopedia of Archaeal and Bacterial Type Strains, Phase II (KMG-II): From Individual Species to Whole Genera.</title>
        <authorList>
            <person name="Goeker M."/>
        </authorList>
    </citation>
    <scope>NUCLEOTIDE SEQUENCE [LARGE SCALE GENOMIC DNA]</scope>
    <source>
        <strain evidence="1 2">DSM 27763</strain>
    </source>
</reference>
<sequence length="274" mass="29688">MHICLTCAVEYDEPLPDVCPICADERQYVPADGQRWTTLAELQLAGQTLSWRDREASRAEIRADPGVGIGQTSQLVTTDAGSLLWDPVGYVDHETVARIRERGPVIAVAASHPHMFGAQVSWGEALDAPVLVCEPDAQWLGRTSDRIELWDGDHALAPGLSLHRVGGHFVGAAVALWADDENGRGLLMSGDTVFPNPDRRTLGFMRSYPNKIPLSANVVAAIAERLSAFTFDRIVGNFGNLIDGDAKAVLQYSAERHIAWVRGDHDDETGLGGG</sequence>
<dbReference type="SUPFAM" id="SSF56281">
    <property type="entry name" value="Metallo-hydrolase/oxidoreductase"/>
    <property type="match status" value="1"/>
</dbReference>
<accession>A0A0B2BLM3</accession>
<evidence type="ECO:0008006" key="3">
    <source>
        <dbReference type="Google" id="ProtNLM"/>
    </source>
</evidence>
<keyword evidence="2" id="KW-1185">Reference proteome</keyword>
<dbReference type="RefSeq" id="WP_039347986.1">
    <property type="nucleotide sequence ID" value="NZ_PGEZ01000002.1"/>
</dbReference>
<dbReference type="AlphaFoldDB" id="A0A0B2BLM3"/>
<dbReference type="Gene3D" id="3.60.15.10">
    <property type="entry name" value="Ribonuclease Z/Hydroxyacylglutathione hydrolase-like"/>
    <property type="match status" value="1"/>
</dbReference>
<proteinExistence type="predicted"/>
<comment type="caution">
    <text evidence="1">The sequence shown here is derived from an EMBL/GenBank/DDBJ whole genome shotgun (WGS) entry which is preliminary data.</text>
</comment>
<dbReference type="Proteomes" id="UP000230842">
    <property type="component" value="Unassembled WGS sequence"/>
</dbReference>
<dbReference type="InterPro" id="IPR036866">
    <property type="entry name" value="RibonucZ/Hydroxyglut_hydro"/>
</dbReference>
<gene>
    <name evidence="1" type="ORF">CLV56_3776</name>
</gene>
<evidence type="ECO:0000313" key="2">
    <source>
        <dbReference type="Proteomes" id="UP000230842"/>
    </source>
</evidence>
<organism evidence="1 2">
    <name type="scientific">Mumia flava</name>
    <dbReference type="NCBI Taxonomy" id="1348852"/>
    <lineage>
        <taxon>Bacteria</taxon>
        <taxon>Bacillati</taxon>
        <taxon>Actinomycetota</taxon>
        <taxon>Actinomycetes</taxon>
        <taxon>Propionibacteriales</taxon>
        <taxon>Nocardioidaceae</taxon>
        <taxon>Mumia</taxon>
    </lineage>
</organism>
<name>A0A0B2BLM3_9ACTN</name>
<evidence type="ECO:0000313" key="1">
    <source>
        <dbReference type="EMBL" id="PJJ54268.1"/>
    </source>
</evidence>
<dbReference type="PANTHER" id="PTHR36839:SF1">
    <property type="entry name" value="METALLO-BETA-LACTAMASE FAMILY PROTEIN (AFU_ORTHOLOGUE AFUA_5G12770)"/>
    <property type="match status" value="1"/>
</dbReference>